<keyword evidence="3 10" id="KW-0639">Primosome</keyword>
<keyword evidence="9" id="KW-0804">Transcription</keyword>
<dbReference type="InterPro" id="IPR018376">
    <property type="entry name" value="Enoyl-CoA_hyd/isom_CS"/>
</dbReference>
<accession>A0A9Q0RIY8</accession>
<sequence>MFQIKVPILNGKSVFKYLLACRKQSTSTNKVVVVEDRGPVRLIGINRPEKRNCVNRETAIQLNDAFDQFDKNDKMKVAVLHGIGGTFCAGYDLSELSNIDSMNMSDIEENLDKIIQKGPMGPSQMSLSKPVIAAIDGYAVAGGIELALWCDLRVMETNAVMGVFCRRFGVPLIDGGTVRLQALIGLSRAMDLILTGRPITGKEAFEFGLANRLVPTGTALGQAFQLANSLVKFPQKCLRADRASTYYAAYSAKSHDDALQNEFENGKHVIFEESIKVKTKYFENREFSFTLAGDIYIRFNSFDDLSEMRKAINSRLPLKIDIGAVYNSKPKNSKRASIHTFTPEERELVFDIDMTDYDDVRNCCSGAAICEKCWPFMVIAAKILYGYLSEDFGYKNLLWVYSGRRGIHCWVADESARKLVSHVRDAVANFINIFDGGQFKAKKVELNGIHSIHPSIERSVGIIDNYFEDLIVKNQDFLSKKEQIEQIINLCQDDILRKELRTYVLDPQLQTTSERWNTIVKLSKNFYGQSHSVGKLQIFKHRYFIEEIKLQLCFPRLDINVTKGLNHLLKVPFSVHPKTGRVCVPIEFTKIDQFDPFKVPTVSLLCKEVDQILKAEDQTEKIASNDRRIAEKTSIASSLNIFREFINTLTTKCS</sequence>
<proteinExistence type="inferred from homology"/>
<keyword evidence="8" id="KW-0862">Zinc</keyword>
<dbReference type="GO" id="GO:0005658">
    <property type="term" value="C:alpha DNA polymerase:primase complex"/>
    <property type="evidence" value="ECO:0007669"/>
    <property type="project" value="UniProtKB-ARBA"/>
</dbReference>
<comment type="caution">
    <text evidence="12">The sequence shown here is derived from an EMBL/GenBank/DDBJ whole genome shotgun (WGS) entry which is preliminary data.</text>
</comment>
<dbReference type="EC" id="2.7.7.-" evidence="10"/>
<evidence type="ECO:0000256" key="2">
    <source>
        <dbReference type="ARBA" id="ARBA00022478"/>
    </source>
</evidence>
<dbReference type="CDD" id="cd04860">
    <property type="entry name" value="AE_Prim_S"/>
    <property type="match status" value="1"/>
</dbReference>
<dbReference type="AlphaFoldDB" id="A0A9Q0RIY8"/>
<dbReference type="FunFam" id="3.90.920.10:FF:000003">
    <property type="entry name" value="DNA primase"/>
    <property type="match status" value="1"/>
</dbReference>
<dbReference type="EMBL" id="JAPWDV010000003">
    <property type="protein sequence ID" value="KAJ6217403.1"/>
    <property type="molecule type" value="Genomic_DNA"/>
</dbReference>
<dbReference type="NCBIfam" id="NF006108">
    <property type="entry name" value="PRK08259.1"/>
    <property type="match status" value="1"/>
</dbReference>
<dbReference type="CDD" id="cd06558">
    <property type="entry name" value="crotonase-like"/>
    <property type="match status" value="1"/>
</dbReference>
<evidence type="ECO:0000256" key="6">
    <source>
        <dbReference type="ARBA" id="ARBA00022705"/>
    </source>
</evidence>
<dbReference type="GO" id="GO:0046872">
    <property type="term" value="F:metal ion binding"/>
    <property type="evidence" value="ECO:0007669"/>
    <property type="project" value="UniProtKB-KW"/>
</dbReference>
<keyword evidence="6 10" id="KW-0235">DNA replication</keyword>
<keyword evidence="7" id="KW-0479">Metal-binding</keyword>
<dbReference type="NCBIfam" id="TIGR00335">
    <property type="entry name" value="primase_sml"/>
    <property type="match status" value="1"/>
</dbReference>
<evidence type="ECO:0000256" key="9">
    <source>
        <dbReference type="ARBA" id="ARBA00023163"/>
    </source>
</evidence>
<dbReference type="Pfam" id="PF01896">
    <property type="entry name" value="DNA_primase_S"/>
    <property type="match status" value="1"/>
</dbReference>
<evidence type="ECO:0000256" key="11">
    <source>
        <dbReference type="RuleBase" id="RU003707"/>
    </source>
</evidence>
<dbReference type="InterPro" id="IPR029045">
    <property type="entry name" value="ClpP/crotonase-like_dom_sf"/>
</dbReference>
<evidence type="ECO:0000256" key="3">
    <source>
        <dbReference type="ARBA" id="ARBA00022515"/>
    </source>
</evidence>
<dbReference type="InterPro" id="IPR014052">
    <property type="entry name" value="DNA_primase_ssu_euk/arc"/>
</dbReference>
<evidence type="ECO:0000313" key="13">
    <source>
        <dbReference type="Proteomes" id="UP001142055"/>
    </source>
</evidence>
<keyword evidence="5" id="KW-0548">Nucleotidyltransferase</keyword>
<evidence type="ECO:0000256" key="7">
    <source>
        <dbReference type="ARBA" id="ARBA00022723"/>
    </source>
</evidence>
<keyword evidence="2 10" id="KW-0240">DNA-directed RNA polymerase</keyword>
<evidence type="ECO:0000256" key="8">
    <source>
        <dbReference type="ARBA" id="ARBA00022833"/>
    </source>
</evidence>
<comment type="similarity">
    <text evidence="1 10">Belongs to the eukaryotic-type primase small subunit family.</text>
</comment>
<evidence type="ECO:0000313" key="12">
    <source>
        <dbReference type="EMBL" id="KAJ6217403.1"/>
    </source>
</evidence>
<comment type="similarity">
    <text evidence="11">Belongs to the enoyl-CoA hydratase/isomerase family.</text>
</comment>
<dbReference type="Gene3D" id="3.90.226.10">
    <property type="entry name" value="2-enoyl-CoA Hydratase, Chain A, domain 1"/>
    <property type="match status" value="1"/>
</dbReference>
<evidence type="ECO:0000256" key="1">
    <source>
        <dbReference type="ARBA" id="ARBA00009762"/>
    </source>
</evidence>
<evidence type="ECO:0000256" key="5">
    <source>
        <dbReference type="ARBA" id="ARBA00022695"/>
    </source>
</evidence>
<evidence type="ECO:0000256" key="4">
    <source>
        <dbReference type="ARBA" id="ARBA00022679"/>
    </source>
</evidence>
<keyword evidence="4 10" id="KW-0808">Transferase</keyword>
<dbReference type="SUPFAM" id="SSF56747">
    <property type="entry name" value="Prim-pol domain"/>
    <property type="match status" value="1"/>
</dbReference>
<dbReference type="PROSITE" id="PS00166">
    <property type="entry name" value="ENOYL_COA_HYDRATASE"/>
    <property type="match status" value="1"/>
</dbReference>
<dbReference type="PANTHER" id="PTHR10536">
    <property type="entry name" value="DNA PRIMASE SMALL SUBUNIT"/>
    <property type="match status" value="1"/>
</dbReference>
<dbReference type="GO" id="GO:0006269">
    <property type="term" value="P:DNA replication, synthesis of primer"/>
    <property type="evidence" value="ECO:0007669"/>
    <property type="project" value="UniProtKB-KW"/>
</dbReference>
<evidence type="ECO:0000256" key="10">
    <source>
        <dbReference type="RuleBase" id="RU003514"/>
    </source>
</evidence>
<keyword evidence="13" id="KW-1185">Reference proteome</keyword>
<dbReference type="InterPro" id="IPR001753">
    <property type="entry name" value="Enoyl-CoA_hydra/iso"/>
</dbReference>
<dbReference type="InterPro" id="IPR002755">
    <property type="entry name" value="DNA_primase_S"/>
</dbReference>
<organism evidence="12 13">
    <name type="scientific">Blomia tropicalis</name>
    <name type="common">Mite</name>
    <dbReference type="NCBI Taxonomy" id="40697"/>
    <lineage>
        <taxon>Eukaryota</taxon>
        <taxon>Metazoa</taxon>
        <taxon>Ecdysozoa</taxon>
        <taxon>Arthropoda</taxon>
        <taxon>Chelicerata</taxon>
        <taxon>Arachnida</taxon>
        <taxon>Acari</taxon>
        <taxon>Acariformes</taxon>
        <taxon>Sarcoptiformes</taxon>
        <taxon>Astigmata</taxon>
        <taxon>Glycyphagoidea</taxon>
        <taxon>Echimyopodidae</taxon>
        <taxon>Blomia</taxon>
    </lineage>
</organism>
<reference evidence="12" key="1">
    <citation type="submission" date="2022-12" db="EMBL/GenBank/DDBJ databases">
        <title>Genome assemblies of Blomia tropicalis.</title>
        <authorList>
            <person name="Cui Y."/>
        </authorList>
    </citation>
    <scope>NUCLEOTIDE SEQUENCE</scope>
    <source>
        <tissue evidence="12">Adult mites</tissue>
    </source>
</reference>
<dbReference type="Proteomes" id="UP001142055">
    <property type="component" value="Chromosome 3"/>
</dbReference>
<name>A0A9Q0RIY8_BLOTA</name>
<dbReference type="Pfam" id="PF00378">
    <property type="entry name" value="ECH_1"/>
    <property type="match status" value="1"/>
</dbReference>
<protein>
    <recommendedName>
        <fullName evidence="10">DNA primase</fullName>
        <ecNumber evidence="10">2.7.7.-</ecNumber>
    </recommendedName>
</protein>
<gene>
    <name evidence="12" type="ORF">RDWZM_008560</name>
</gene>
<dbReference type="SUPFAM" id="SSF52096">
    <property type="entry name" value="ClpP/crotonase"/>
    <property type="match status" value="1"/>
</dbReference>
<dbReference type="GO" id="GO:0003899">
    <property type="term" value="F:DNA-directed RNA polymerase activity"/>
    <property type="evidence" value="ECO:0007669"/>
    <property type="project" value="InterPro"/>
</dbReference>
<dbReference type="Gene3D" id="3.90.920.10">
    <property type="entry name" value="DNA primase, PRIM domain"/>
    <property type="match status" value="1"/>
</dbReference>